<protein>
    <recommendedName>
        <fullName evidence="6">Peptidase S1 domain-containing protein</fullName>
    </recommendedName>
</protein>
<dbReference type="InterPro" id="IPR043504">
    <property type="entry name" value="Peptidase_S1_PA_chymotrypsin"/>
</dbReference>
<evidence type="ECO:0000256" key="3">
    <source>
        <dbReference type="ARBA" id="ARBA00022801"/>
    </source>
</evidence>
<feature type="domain" description="Peptidase S1" evidence="6">
    <location>
        <begin position="6"/>
        <end position="237"/>
    </location>
</feature>
<dbReference type="SUPFAM" id="SSF50494">
    <property type="entry name" value="Trypsin-like serine proteases"/>
    <property type="match status" value="1"/>
</dbReference>
<comment type="caution">
    <text evidence="7">The sequence shown here is derived from an EMBL/GenBank/DDBJ whole genome shotgun (WGS) entry which is preliminary data.</text>
</comment>
<evidence type="ECO:0000256" key="5">
    <source>
        <dbReference type="ARBA" id="ARBA00023157"/>
    </source>
</evidence>
<keyword evidence="3" id="KW-0378">Hydrolase</keyword>
<reference evidence="7" key="1">
    <citation type="submission" date="2023-03" db="EMBL/GenBank/DDBJ databases">
        <title>Electrophorus voltai genome.</title>
        <authorList>
            <person name="Bian C."/>
        </authorList>
    </citation>
    <scope>NUCLEOTIDE SEQUENCE</scope>
    <source>
        <strain evidence="7">CB-2022</strain>
        <tissue evidence="7">Muscle</tissue>
    </source>
</reference>
<dbReference type="PANTHER" id="PTHR24271:SF80">
    <property type="entry name" value="GRANZYME 3, TANDEM DUPLICATE 1-RELATED"/>
    <property type="match status" value="1"/>
</dbReference>
<dbReference type="PRINTS" id="PR00722">
    <property type="entry name" value="CHYMOTRYPSIN"/>
</dbReference>
<dbReference type="InterPro" id="IPR009003">
    <property type="entry name" value="Peptidase_S1_PA"/>
</dbReference>
<dbReference type="Pfam" id="PF00089">
    <property type="entry name" value="Trypsin"/>
    <property type="match status" value="1"/>
</dbReference>
<sequence length="237" mass="26572">TMKSDIVGGHEATPHSRPYMVSLQLNKSHICGGMLIRKDYVLTSAHCVNNSGCSGKNQLEVVLGAHRITGREFGQQRIAVQKCVKHPDYKKNEMHHDVMLLKLKTKATLNKFVKVIALPKKNKDIPANQKCSIAGWGMMVPNGSVSSVLQEVTLKLQFNFECKSIWKMNFDPHHMICTVSDGKMAFCQGDSGSPLICKNKPQGLASYTFHGNCAKRKYPEIYMKISYFVPWIKKVMG</sequence>
<evidence type="ECO:0000256" key="1">
    <source>
        <dbReference type="ARBA" id="ARBA00022670"/>
    </source>
</evidence>
<dbReference type="AlphaFoldDB" id="A0AAD9E0D4"/>
<proteinExistence type="predicted"/>
<evidence type="ECO:0000313" key="8">
    <source>
        <dbReference type="Proteomes" id="UP001239994"/>
    </source>
</evidence>
<dbReference type="Proteomes" id="UP001239994">
    <property type="component" value="Unassembled WGS sequence"/>
</dbReference>
<keyword evidence="2" id="KW-0732">Signal</keyword>
<organism evidence="7 8">
    <name type="scientific">Electrophorus voltai</name>
    <dbReference type="NCBI Taxonomy" id="2609070"/>
    <lineage>
        <taxon>Eukaryota</taxon>
        <taxon>Metazoa</taxon>
        <taxon>Chordata</taxon>
        <taxon>Craniata</taxon>
        <taxon>Vertebrata</taxon>
        <taxon>Euteleostomi</taxon>
        <taxon>Actinopterygii</taxon>
        <taxon>Neopterygii</taxon>
        <taxon>Teleostei</taxon>
        <taxon>Ostariophysi</taxon>
        <taxon>Gymnotiformes</taxon>
        <taxon>Gymnotoidei</taxon>
        <taxon>Gymnotidae</taxon>
        <taxon>Electrophorus</taxon>
    </lineage>
</organism>
<feature type="non-terminal residue" evidence="7">
    <location>
        <position position="1"/>
    </location>
</feature>
<gene>
    <name evidence="7" type="ORF">P4O66_008154</name>
</gene>
<keyword evidence="1" id="KW-0645">Protease</keyword>
<keyword evidence="4" id="KW-0720">Serine protease</keyword>
<accession>A0AAD9E0D4</accession>
<dbReference type="SMART" id="SM00020">
    <property type="entry name" value="Tryp_SPc"/>
    <property type="match status" value="1"/>
</dbReference>
<keyword evidence="5" id="KW-1015">Disulfide bond</keyword>
<dbReference type="PROSITE" id="PS50240">
    <property type="entry name" value="TRYPSIN_DOM"/>
    <property type="match status" value="1"/>
</dbReference>
<dbReference type="PANTHER" id="PTHR24271">
    <property type="entry name" value="KALLIKREIN-RELATED"/>
    <property type="match status" value="1"/>
</dbReference>
<name>A0AAD9E0D4_9TELE</name>
<dbReference type="InterPro" id="IPR001254">
    <property type="entry name" value="Trypsin_dom"/>
</dbReference>
<dbReference type="FunFam" id="2.40.10.10:FF:000120">
    <property type="entry name" value="Putative serine protease"/>
    <property type="match status" value="1"/>
</dbReference>
<dbReference type="GO" id="GO:0004252">
    <property type="term" value="F:serine-type endopeptidase activity"/>
    <property type="evidence" value="ECO:0007669"/>
    <property type="project" value="InterPro"/>
</dbReference>
<evidence type="ECO:0000313" key="7">
    <source>
        <dbReference type="EMBL" id="KAK1797792.1"/>
    </source>
</evidence>
<dbReference type="CDD" id="cd00190">
    <property type="entry name" value="Tryp_SPc"/>
    <property type="match status" value="1"/>
</dbReference>
<dbReference type="EMBL" id="JAROKS010000013">
    <property type="protein sequence ID" value="KAK1797792.1"/>
    <property type="molecule type" value="Genomic_DNA"/>
</dbReference>
<evidence type="ECO:0000259" key="6">
    <source>
        <dbReference type="PROSITE" id="PS50240"/>
    </source>
</evidence>
<evidence type="ECO:0000256" key="2">
    <source>
        <dbReference type="ARBA" id="ARBA00022729"/>
    </source>
</evidence>
<dbReference type="GO" id="GO:0006508">
    <property type="term" value="P:proteolysis"/>
    <property type="evidence" value="ECO:0007669"/>
    <property type="project" value="UniProtKB-KW"/>
</dbReference>
<dbReference type="InterPro" id="IPR001314">
    <property type="entry name" value="Peptidase_S1A"/>
</dbReference>
<keyword evidence="8" id="KW-1185">Reference proteome</keyword>
<evidence type="ECO:0000256" key="4">
    <source>
        <dbReference type="ARBA" id="ARBA00022825"/>
    </source>
</evidence>
<dbReference type="Gene3D" id="2.40.10.10">
    <property type="entry name" value="Trypsin-like serine proteases"/>
    <property type="match status" value="1"/>
</dbReference>